<dbReference type="PRINTS" id="PR00040">
    <property type="entry name" value="HTHMERR"/>
</dbReference>
<dbReference type="Proteomes" id="UP001597493">
    <property type="component" value="Unassembled WGS sequence"/>
</dbReference>
<evidence type="ECO:0000256" key="1">
    <source>
        <dbReference type="ARBA" id="ARBA00023125"/>
    </source>
</evidence>
<evidence type="ECO:0000313" key="4">
    <source>
        <dbReference type="EMBL" id="MFD2660049.1"/>
    </source>
</evidence>
<organism evidence="4 5">
    <name type="scientific">Paenibacillus thailandensis</name>
    <dbReference type="NCBI Taxonomy" id="393250"/>
    <lineage>
        <taxon>Bacteria</taxon>
        <taxon>Bacillati</taxon>
        <taxon>Bacillota</taxon>
        <taxon>Bacilli</taxon>
        <taxon>Bacillales</taxon>
        <taxon>Paenibacillaceae</taxon>
        <taxon>Paenibacillus</taxon>
    </lineage>
</organism>
<dbReference type="PANTHER" id="PTHR30204:SF90">
    <property type="entry name" value="HTH-TYPE TRANSCRIPTIONAL ACTIVATOR MTA"/>
    <property type="match status" value="1"/>
</dbReference>
<sequence>MQQQWKVGDLAKLTGLTVRTLRFYDQIGLFSPSGHSGSGHRLYNEADIRRLQQILSLKDLGLSLEEIQALLEGQTYTPAEIVSIQIERVRKTIKTQRKLLAALERVAERMTDQEPLSTDAFISLLESMRLAHEKYIIERRMNWENRFDLLGDFLNEHK</sequence>
<feature type="coiled-coil region" evidence="2">
    <location>
        <begin position="86"/>
        <end position="113"/>
    </location>
</feature>
<proteinExistence type="predicted"/>
<evidence type="ECO:0000313" key="5">
    <source>
        <dbReference type="Proteomes" id="UP001597493"/>
    </source>
</evidence>
<keyword evidence="5" id="KW-1185">Reference proteome</keyword>
<dbReference type="Pfam" id="PF13411">
    <property type="entry name" value="MerR_1"/>
    <property type="match status" value="1"/>
</dbReference>
<dbReference type="SUPFAM" id="SSF46955">
    <property type="entry name" value="Putative DNA-binding domain"/>
    <property type="match status" value="1"/>
</dbReference>
<feature type="domain" description="HTH merR-type" evidence="3">
    <location>
        <begin position="4"/>
        <end position="73"/>
    </location>
</feature>
<dbReference type="InterPro" id="IPR000551">
    <property type="entry name" value="MerR-type_HTH_dom"/>
</dbReference>
<dbReference type="PANTHER" id="PTHR30204">
    <property type="entry name" value="REDOX-CYCLING DRUG-SENSING TRANSCRIPTIONAL ACTIVATOR SOXR"/>
    <property type="match status" value="1"/>
</dbReference>
<reference evidence="5" key="1">
    <citation type="journal article" date="2019" name="Int. J. Syst. Evol. Microbiol.">
        <title>The Global Catalogue of Microorganisms (GCM) 10K type strain sequencing project: providing services to taxonomists for standard genome sequencing and annotation.</title>
        <authorList>
            <consortium name="The Broad Institute Genomics Platform"/>
            <consortium name="The Broad Institute Genome Sequencing Center for Infectious Disease"/>
            <person name="Wu L."/>
            <person name="Ma J."/>
        </authorList>
    </citation>
    <scope>NUCLEOTIDE SEQUENCE [LARGE SCALE GENOMIC DNA]</scope>
    <source>
        <strain evidence="5">TISTR 1827</strain>
    </source>
</reference>
<dbReference type="InterPro" id="IPR047057">
    <property type="entry name" value="MerR_fam"/>
</dbReference>
<dbReference type="InterPro" id="IPR009061">
    <property type="entry name" value="DNA-bd_dom_put_sf"/>
</dbReference>
<comment type="caution">
    <text evidence="4">The sequence shown here is derived from an EMBL/GenBank/DDBJ whole genome shotgun (WGS) entry which is preliminary data.</text>
</comment>
<dbReference type="SMART" id="SM00422">
    <property type="entry name" value="HTH_MERR"/>
    <property type="match status" value="1"/>
</dbReference>
<dbReference type="PROSITE" id="PS00552">
    <property type="entry name" value="HTH_MERR_1"/>
    <property type="match status" value="1"/>
</dbReference>
<evidence type="ECO:0000259" key="3">
    <source>
        <dbReference type="PROSITE" id="PS50937"/>
    </source>
</evidence>
<dbReference type="RefSeq" id="WP_379270717.1">
    <property type="nucleotide sequence ID" value="NZ_JBHUGT010000010.1"/>
</dbReference>
<dbReference type="PROSITE" id="PS50937">
    <property type="entry name" value="HTH_MERR_2"/>
    <property type="match status" value="1"/>
</dbReference>
<protein>
    <submittedName>
        <fullName evidence="4">MerR family transcriptional regulator</fullName>
    </submittedName>
</protein>
<evidence type="ECO:0000256" key="2">
    <source>
        <dbReference type="SAM" id="Coils"/>
    </source>
</evidence>
<keyword evidence="2" id="KW-0175">Coiled coil</keyword>
<dbReference type="EMBL" id="JBHUMY010000006">
    <property type="protein sequence ID" value="MFD2660049.1"/>
    <property type="molecule type" value="Genomic_DNA"/>
</dbReference>
<name>A0ABW5QUJ0_9BACL</name>
<dbReference type="CDD" id="cd01106">
    <property type="entry name" value="HTH_TipAL-Mta"/>
    <property type="match status" value="1"/>
</dbReference>
<dbReference type="Gene3D" id="1.10.1660.10">
    <property type="match status" value="1"/>
</dbReference>
<keyword evidence="1" id="KW-0238">DNA-binding</keyword>
<gene>
    <name evidence="4" type="ORF">ACFSW5_07170</name>
</gene>
<accession>A0ABW5QUJ0</accession>